<dbReference type="Gene3D" id="3.30.460.10">
    <property type="entry name" value="Beta Polymerase, domain 2"/>
    <property type="match status" value="1"/>
</dbReference>
<dbReference type="InterPro" id="IPR043519">
    <property type="entry name" value="NT_sf"/>
</dbReference>
<accession>A0A3M8DYD6</accession>
<sequence>MAANLDAFTQKVIQEEQIQSVLVLQQPNRFYPLDGIDLLYLIIVNSAATQVDVSQLVFEEKNLLVYRISQWQLETCAIQGEIDERLRQMLVYAETVWDKNQYISKFSERLQKHVAKRKKYQVCVEYSGFLRHYNEAKELLHRHLTLDAYQAVIIALQKWARLVICESCEMHDLSLWARVKQLDPSVYKLYEELITSQEPLEKRIELMLLPIEVNVMSKLKSSTQLLVDVMQTENRPWFLQELKRHPDLEKVEIDLQMLLDKMVKRGLLYEVAVLQEAGQVAEKGYLATAT</sequence>
<dbReference type="Pfam" id="PF22339">
    <property type="entry name" value="YgxA-like_sub_bind"/>
    <property type="match status" value="1"/>
</dbReference>
<evidence type="ECO:0000259" key="3">
    <source>
        <dbReference type="Pfam" id="PF22339"/>
    </source>
</evidence>
<dbReference type="InterPro" id="IPR054515">
    <property type="entry name" value="YgxA-like_substrate-bd"/>
</dbReference>
<evidence type="ECO:0000313" key="5">
    <source>
        <dbReference type="Proteomes" id="UP000271031"/>
    </source>
</evidence>
<dbReference type="InterPro" id="IPR041143">
    <property type="entry name" value="YgxA_HTH"/>
</dbReference>
<dbReference type="Gene3D" id="1.20.120.330">
    <property type="entry name" value="Nucleotidyltransferases domain 2"/>
    <property type="match status" value="1"/>
</dbReference>
<evidence type="ECO:0000259" key="1">
    <source>
        <dbReference type="Pfam" id="PF14540"/>
    </source>
</evidence>
<keyword evidence="5" id="KW-1185">Reference proteome</keyword>
<dbReference type="EMBL" id="RHHQ01000003">
    <property type="protein sequence ID" value="RNB92241.1"/>
    <property type="molecule type" value="Genomic_DNA"/>
</dbReference>
<protein>
    <recommendedName>
        <fullName evidence="6">Nucleotidyltransferase-like domain-containing protein</fullName>
    </recommendedName>
</protein>
<dbReference type="AlphaFoldDB" id="A0A3M8DYD6"/>
<feature type="domain" description="YgxA-like helix-turn-helix" evidence="2">
    <location>
        <begin position="226"/>
        <end position="273"/>
    </location>
</feature>
<dbReference type="RefSeq" id="WP_122915947.1">
    <property type="nucleotide sequence ID" value="NZ_RHHQ01000003.1"/>
</dbReference>
<evidence type="ECO:0008006" key="6">
    <source>
        <dbReference type="Google" id="ProtNLM"/>
    </source>
</evidence>
<reference evidence="4 5" key="1">
    <citation type="submission" date="2018-10" db="EMBL/GenBank/DDBJ databases">
        <title>Phylogenomics of Brevibacillus.</title>
        <authorList>
            <person name="Dunlap C."/>
        </authorList>
    </citation>
    <scope>NUCLEOTIDE SEQUENCE [LARGE SCALE GENOMIC DNA]</scope>
    <source>
        <strain evidence="4 5">JCM 15716</strain>
    </source>
</reference>
<dbReference type="OrthoDB" id="2350973at2"/>
<evidence type="ECO:0000259" key="2">
    <source>
        <dbReference type="Pfam" id="PF18576"/>
    </source>
</evidence>
<gene>
    <name evidence="4" type="ORF">EDM56_00625</name>
</gene>
<feature type="domain" description="Nucleotidyltransferase-like" evidence="1">
    <location>
        <begin position="5"/>
        <end position="113"/>
    </location>
</feature>
<evidence type="ECO:0000313" key="4">
    <source>
        <dbReference type="EMBL" id="RNB92241.1"/>
    </source>
</evidence>
<comment type="caution">
    <text evidence="4">The sequence shown here is derived from an EMBL/GenBank/DDBJ whole genome shotgun (WGS) entry which is preliminary data.</text>
</comment>
<dbReference type="InterPro" id="IPR029348">
    <property type="entry name" value="NTF-like"/>
</dbReference>
<dbReference type="Proteomes" id="UP000271031">
    <property type="component" value="Unassembled WGS sequence"/>
</dbReference>
<proteinExistence type="predicted"/>
<dbReference type="Pfam" id="PF14540">
    <property type="entry name" value="NTF-like"/>
    <property type="match status" value="1"/>
</dbReference>
<dbReference type="Pfam" id="PF18576">
    <property type="entry name" value="HTH_52"/>
    <property type="match status" value="1"/>
</dbReference>
<name>A0A3M8DYD6_9BACL</name>
<organism evidence="4 5">
    <name type="scientific">Brevibacillus fluminis</name>
    <dbReference type="NCBI Taxonomy" id="511487"/>
    <lineage>
        <taxon>Bacteria</taxon>
        <taxon>Bacillati</taxon>
        <taxon>Bacillota</taxon>
        <taxon>Bacilli</taxon>
        <taxon>Bacillales</taxon>
        <taxon>Paenibacillaceae</taxon>
        <taxon>Brevibacillus</taxon>
    </lineage>
</organism>
<feature type="domain" description="YgxA-like substrate binding" evidence="3">
    <location>
        <begin position="120"/>
        <end position="218"/>
    </location>
</feature>